<feature type="compositionally biased region" description="Basic and acidic residues" evidence="2">
    <location>
        <begin position="4342"/>
        <end position="4352"/>
    </location>
</feature>
<dbReference type="PANTHER" id="PTHR41313:SF1">
    <property type="entry name" value="DNA METHYLASE ADENINE-SPECIFIC DOMAIN-CONTAINING PROTEIN"/>
    <property type="match status" value="1"/>
</dbReference>
<dbReference type="PROSITE" id="PS51192">
    <property type="entry name" value="HELICASE_ATP_BIND_1"/>
    <property type="match status" value="1"/>
</dbReference>
<feature type="compositionally biased region" description="Basic and acidic residues" evidence="2">
    <location>
        <begin position="3272"/>
        <end position="3283"/>
    </location>
</feature>
<sequence length="5388" mass="609492">MPKPKREILYDNLIQSGRVSEYEIGTLDQFRNAIKDKRTADEFYNNLIDFGLSEDEIGTADDFYKSIASDFEVNPQQEPQASVSRKPFLNTGLPSDEVLSSFKAGTQQTSYSPVTSESTQLTEQQVSTPQKSIEEETIHTMEPQSKQSRQSVLQMGLPEDEAMKLFKADTQILAYAPKEEVENIWNDELKEIVDNLISSTREQGRKELEEYNRKVYGDKSWFNFSGSAGQGRQQNDIYAKATDMRHVIDGVSQYLDSKKGVEAGQGTAQSIHEGNDIRNKLMQKVYDYLVQKNTPKGTAEYILRSAFENSTLGNILGLSNGKSAVQRQIEMQGTQNYDATGLEKFAGTAAGIAMDLPVMSVTGGIGGTVGKAVSRPIINNLAKRYMLSGISEEAAKGIASRVIQQSGLRWGIRTASEAANFAALEGAGSAASQLYATDNIDAWKVIEASGKGAATGAVMGLFGIVPEKTQSLISKGLGKKTGKAFGYGTSLGGRTAILAGSSVMGQYMENPDFNINDVDWTDELVHAGLMNIGFDILGVVKGYSAKRRMKGIDLSDINLSKENIHQLNQAGIKGNNAKEITESILQLRDANELRKSPEQTEGLADNTWAEVSQEMAFKKEQSAIGQLLADPNIDLATKAKVGYIITGNYFKLSPSTNVSDVEETQDGQFKVDIFNASGQTNESRYFNSRGKAENYRYDTMNQVKPNQVSALEEMMENASKMSSAIRMFDMFAQQFGISREQVGEIYARGKNGYQFKQTGEEQAKRLYRMLDNTLKDITSTEDYHYSTSKLRGRMDEGYGKESGWMDKVLKKKYNSLTEEERRAYDEYVENMQNILQGEKKEQALDEGTGNYQETVPVEQDVLPVAGTNEMQEIPTNVPTGYSRGEAIFKKHNPQEMRGVIVRERISKERLMQTGMTEQDIESLIMASEKQRSQALSQMDINIRRLAEDYLEQRDAADGLNDALDEAHVPEVQAAQQKVQSMSPNGNVVVVELGKYGDKNHEVGIIVNGMDAEGNYTSPERQVIVIPLETVNGKPDFNSFDENNAISMIPSNVYSPSFLEQNVVLNDMLTDYQNDAMILDAPEIVPGQTYTLATGSGETFNVAVLGKHPSGKWTVQEEGQSAPELISHEDLSEMIGNAEAIPYMLEYAEADKRFSLEQEQTTKEIERQQKKAEKEAQRIVKEQERIAAKQTAEEEQKRIAEEIKKPINRLARYPEGHKRAGMPDYENSDPDDVRAYLVDLLGINDAVKSIRNQIEALREEEKKQTEKLQNDQTEVANSVLGPDEMIAAREFLEEEKEVLNSTRKSLSFWNNLLEITGGKSSEQVQSIVNKAEAAQKSQHSKQNVYKPSKEYTDAQKLMKDSKNALDILSDLNPHTSEELAAIILSAGDIRLTPESLKKESGYSNSDLSGFIGLISKDGMSVREAGDRLMQIDREGELNILDQYDPNAGLNAIIGALSESRTMGNLNRMVERNRIAQAKQLYKEEEAAIMQEMDNASWEEYGMSYEDLQKLQDAITASMEQMPHLVEEFKKSDEYIEFINTFVETKGTIDNGKERNDRTSLSESTDEITDDESQRDNRPSPRSEEGYDRDREKVSETQSGERSRRTKGSIEGNQQLSDETGNGETESGAGEIKPEGKKNDTAALQSELSIHKANILSGTKQNTTQDHIAEAREMVDTSPTEAQKEAGNYKKGHVKIDGYDVTIENPKGSVRSGRDANGQEWSITMNNDYGYIRGTKAVDGDHIDIFLSDNPSEGNVFVVDQLNEKGEFDESKVMYGFPSMDEARSSYLANYSPGWENRIGTITEVTKEEFNKWIDSSVKKTKPFSEYKSVKLEIVQKENADKKYSVEKRHHAKKNTDIYAVKFEERYDREKFLELKGRVKEFGGYYSSFGKGGFIFNNVDDARKFGDTITNQITAENNGNERKSMESQAFYTEGKADELRDQAGIEETIAEAGTGRKSGSDIYSRPRETSDGESAEQLITIRHGYQKGDKVMYKGEQAIIYDFEPNGLPILNTGLAPVIYELGNWDDISPIKEEPVTIKEVIEIAVANTPKKKLEKAKRQSTERKNRRNTYRKEIGDLFAKADDLDKELDKLEKQVDEKYTPKWEYSVTVDKETGYTTLNRDDVNGPIPIGDGPIPIGDGRFNYSANSPQEMLDILRNPQNGMQEVLDAVGVTLENKIKKRETDRNRTEINELIKDTENGRRIETTDRSLREESRQEIKGTERGRNDRSVHGDHVSDKNGSGRVSEPSGSEQPVVTQNRNNFLYGNRHLELPAGEIGKLKGNIEAIRTLKELEESGEMATPEQKEKLLKFVGWGGLAESLNDTEYREWKRYQDITYWNGEQGNTPWGKKYGSHYEALRPLLTDEEFGSAQASTLSSHYTPETVIRNMWSALEYLGFKGGKILEPAMGVGNIIGFMPEKISRRSRISGYELDSIPGRIAKQLYPDANIKIAGYETEFHPNTKDAIVTNVPFGQIAPIDPALDKTLRNKLKGAYNLHNYFIVKGLLELKPGGVGVFITSSATMDGRNSKAREYISGLEVDLIGAIRLPNNTFKANAGTEVTADILFFRKRLPGEASNGVNFVTLGQIGTGTYEVPSKIKGEYEEVEIPLLVNEYFVTHPEMMLGTVMTAHDAGSGGLYGGDSQTLVARPGSTLDMELADAVTKLPENILEETRNMIAETESNNDKPKLPRKRTGELSVKNGKVYVFDEETTSEVAAGTFKHNKKEHTYADATKDYLQLKNTLKELIRQEREKAEDPATLRKELNDQYDTFVEKYGRLNGNKNLNVILEEDYERFLPQALENIRISIDPSTGKRNKVIEKNTKGILSIRVSQPMTEPLKAENLQDAIDISQAYHGRIDLDYISHMLNIPTEEARERILQGRQAFEDPVTGVLIDRDAYLSGNIRDKLEQARNAALQDSKFDTNVSELEASMPETIPFIDISYKIGTPWIPVEVYADFASEVLGISNVSVRYVQAVDEFMLSGGHVSDFTKANDYNTPARSVLDLFNDAINLRKPTIYRQIGKDNRVKDEDATREAVQRIMDMNDAFVRYIQEKANIHSRLQNIYNDRYNNYRLREYREPQFKSTDGKIHYPGANKDITLRTHQIKAVQRSLQGSTLLAHQVGTGKTFTMITTAMEMRRLGLAKKPMIVVQNATLQDFASDFMKLYPSARILVPGEEERSASQRKRLFNLIATGDFDAIIIPQSFLAFIPDDPGRKAALIQQRVDEIIAAANELEVEDKQLANRLRREAKNLSLSLQVNKEEGAGTKKKKTNVKQQAKKAESTLSRESRKLDRRTDDVLTFEQMGVDALFIDEAHNFKKIGFSTKMQNVKGIDTGFSERANSLLLKSTFVQERNGGRNVILATGTPITNTMAEVWTMMRFVAPEILEDYNIKTFDEFAATFGQVEPSLEFTSTGNFKIADRFKSYVNVPELVKAFRSHADVVLTTDVPEFKQSKSIPQLKNGRMTNHVIQKSEKLQEVMDVLIEVLKEDENKHGKDKTPGLPLVVFQKAKQAAIDLRLINPSFPDDPESKTNKVVSEVKRIYQESTSDKGVQMIFCDSYQSPANEPTIDLFGYEEDVPQFNLYRDIKEKLIKEGIPKDQIVIVSEITNADRKKAVFQKARDGEIRVLIGGTEKMGVGVNVQDRMIALHHMDAPIRPMDFEQRNGRILRQGNMYAAKGMPVEILTYGVEGTLDATAYDRLRIKQNFINQMMKGNVNGRVMEDEDSEDPSGKTFNQMAAELSGDQTAQMLFIAENNVKKLEGLKRSHEIKKMYARTEIPVLNTSIAVLKSSLDKAIRISKQIAEKFPNGIERISANGHSYSDKLATALADIAGKYEEEYTLNRNTPPVSIRLNKDAAELVLYHDNGQLKYSLYAGKDIITEGKDINTFSGIWISVNSSISSIGKKVSSVKDEIAQKENRLKGMESTLEKPFDKEQELKEARGKVSTLKRELEEKARKNAEKVPTSQNTDENLKLSLLKKNNPNPLQEEMAGDSYENLDRLETATDAMHKIAVNAPHPAIAMNGQDILNAMPQLDNLQMAKVINTSRKKDVLAMYVPWSKQIVLLPNHGTEKEIRDANWHESFHYAIDMVILYNTEGRMLLERASNDVNELDPELSKWVDENYSSNHSEEKVAHLLESVISWMEDHGKTSSLSSGLDFGNQYVNLNEIANKIINFLTHNENDNNNKNYERDTQAKHGENQKWKDEDYSPALFGEPKKGEELKFALRGKPRRKDGESMLSYSKRMKEWQAEKEEAERTRSVEGEKGVDSINEELENLSMEMMSYPHPKRKLDNKGNPAETDEAFDNRVREWENWYNTRGREIRDRMNELHAQAEAEKTEARDEEIKTVDEQLREGKTSENKAPEGFSPDAPDNVNNFTKEEMREIRKSFQKRMTDMKISLSKNQIRKDIHQEIIERRRYIESSNLEDAFFVDRLREMTKGNKQMLKNVIDYIEAPAIERMNAEQEKNYNKLTAEANIFKEQSEKTHNQFISIAREWDELENKPNRTDEDEFQLKRKRFMYDKLQQKYLREKKQYENTLREAESNKPNPIQAFDTENASPELKALAKEVADWFEEVYNLMSEEGVLYNAPQIQNYVTHIWDWKRSPANAQEKYTNYMNTIRMRSPFTWHRVIPSYAAGKAMGMVPKYEDITGIILEYGHFATETIANHRFIEFLKNFKVFVPGGRDNMPMDMDIIVPDSVKDTSYSRMDHTALDGYKVLNSIQKYITPVLGDQRILNPKHYSEFTNKLINGIWVTSGLMKKIALSFSFFHHGALTETAIAMLKPWGAAKVIGKNLIWDVITKGNIPAMNDKEAARDAVKHLVSLGASNDYVTADVNNLTAKLKKLTKDKNIPIVQQAASLLDFLNRGSDKILWDTIHDGYKIASFAKMAKEVRSKAEAKGWTLEQTEKALDECGHLINDTFGGLHFDILGFSPKSVRIMRALLLSPDWTLATIRQALSPLGFGQLYADNGFWKNLVSNEPEAKTRKKYGRDFWITAGIFFYALMNALNAYFRVKDEEEQRQMADERRKTDPEYKSSYELAYPDGMKWYDYTMPGNTIGQQTHLFTGRYSDGTESYARWGKQFRELPELFFGRDGLSFPGPMIDKMSGKANPLLATTFEFISGYSLSGWENKYMKDKKGWEREAGRMYFLASKLLPYSIPTQEDKDFMFLDLVMPSSKGFTPSKAINYFEKGIESGDFNYVAKVYNACVMNELQPEKYFKVAKAKIEAEAKANQLEGIETFQDATKAFDEATNIKDRKRLLRYMEQQLGAQDYYAISQEEIVKKAQDIINGEMPDTSNSDRYIEQATSEDITEDFRMKKNATGLKAYYQDYAELAGSNPDAAKRMLTEKGKFIQGYRLTTTFRSRINKLKKMLGKDQDEKIMSEIRKTRKKYFEEMDKLE</sequence>
<dbReference type="Pfam" id="PF18823">
    <property type="entry name" value="InPase"/>
    <property type="match status" value="1"/>
</dbReference>
<evidence type="ECO:0000256" key="2">
    <source>
        <dbReference type="SAM" id="MobiDB-lite"/>
    </source>
</evidence>
<dbReference type="Gene3D" id="3.40.50.300">
    <property type="entry name" value="P-loop containing nucleotide triphosphate hydrolases"/>
    <property type="match status" value="1"/>
</dbReference>
<dbReference type="PROSITE" id="PS51194">
    <property type="entry name" value="HELICASE_CTER"/>
    <property type="match status" value="1"/>
</dbReference>
<feature type="compositionally biased region" description="Polar residues" evidence="2">
    <location>
        <begin position="1609"/>
        <end position="1623"/>
    </location>
</feature>
<feature type="coiled-coil region" evidence="1">
    <location>
        <begin position="1154"/>
        <end position="1184"/>
    </location>
</feature>
<feature type="compositionally biased region" description="Basic and acidic residues" evidence="2">
    <location>
        <begin position="2199"/>
        <end position="2235"/>
    </location>
</feature>
<dbReference type="SUPFAM" id="SSF53335">
    <property type="entry name" value="S-adenosyl-L-methionine-dependent methyltransferases"/>
    <property type="match status" value="1"/>
</dbReference>
<feature type="region of interest" description="Disordered" evidence="2">
    <location>
        <begin position="4342"/>
        <end position="4365"/>
    </location>
</feature>
<evidence type="ECO:0000259" key="3">
    <source>
        <dbReference type="PROSITE" id="PS51192"/>
    </source>
</evidence>
<dbReference type="Gene3D" id="3.40.50.150">
    <property type="entry name" value="Vaccinia Virus protein VP39"/>
    <property type="match status" value="1"/>
</dbReference>
<feature type="coiled-coil region" evidence="1">
    <location>
        <begin position="4444"/>
        <end position="4471"/>
    </location>
</feature>
<feature type="region of interest" description="Disordered" evidence="2">
    <location>
        <begin position="1547"/>
        <end position="1639"/>
    </location>
</feature>
<dbReference type="Proteomes" id="UP000186631">
    <property type="component" value="Unassembled WGS sequence"/>
</dbReference>
<feature type="region of interest" description="Disordered" evidence="2">
    <location>
        <begin position="2199"/>
        <end position="2253"/>
    </location>
</feature>
<feature type="region of interest" description="Disordered" evidence="2">
    <location>
        <begin position="3254"/>
        <end position="3283"/>
    </location>
</feature>
<name>A0A1Q6IZ17_PHOVU</name>
<dbReference type="InterPro" id="IPR038718">
    <property type="entry name" value="SNF2-like_sf"/>
</dbReference>
<dbReference type="InterPro" id="IPR014001">
    <property type="entry name" value="Helicase_ATP-bd"/>
</dbReference>
<evidence type="ECO:0000313" key="6">
    <source>
        <dbReference type="Proteomes" id="UP000186631"/>
    </source>
</evidence>
<keyword evidence="1" id="KW-0175">Coiled coil</keyword>
<evidence type="ECO:0000259" key="4">
    <source>
        <dbReference type="PROSITE" id="PS51194"/>
    </source>
</evidence>
<accession>A0A1Q6IZ17</accession>
<dbReference type="SMART" id="SM00487">
    <property type="entry name" value="DEXDc"/>
    <property type="match status" value="1"/>
</dbReference>
<dbReference type="SUPFAM" id="SSF52540">
    <property type="entry name" value="P-loop containing nucleoside triphosphate hydrolases"/>
    <property type="match status" value="2"/>
</dbReference>
<feature type="compositionally biased region" description="Basic and acidic residues" evidence="2">
    <location>
        <begin position="1570"/>
        <end position="1601"/>
    </location>
</feature>
<feature type="coiled-coil region" evidence="1">
    <location>
        <begin position="1239"/>
        <end position="1273"/>
    </location>
</feature>
<feature type="region of interest" description="Disordered" evidence="2">
    <location>
        <begin position="4172"/>
        <end position="4192"/>
    </location>
</feature>
<dbReference type="PANTHER" id="PTHR41313">
    <property type="entry name" value="ADENINE-SPECIFIC METHYLTRANSFERASE"/>
    <property type="match status" value="1"/>
</dbReference>
<comment type="caution">
    <text evidence="5">The sequence shown here is derived from an EMBL/GenBank/DDBJ whole genome shotgun (WGS) entry which is preliminary data.</text>
</comment>
<feature type="region of interest" description="Disordered" evidence="2">
    <location>
        <begin position="105"/>
        <end position="129"/>
    </location>
</feature>
<evidence type="ECO:0000313" key="5">
    <source>
        <dbReference type="EMBL" id="OKZ46137.1"/>
    </source>
</evidence>
<evidence type="ECO:0000256" key="1">
    <source>
        <dbReference type="SAM" id="Coils"/>
    </source>
</evidence>
<dbReference type="InterPro" id="IPR052933">
    <property type="entry name" value="DNA_Protect_Modify"/>
</dbReference>
<feature type="region of interest" description="Disordered" evidence="2">
    <location>
        <begin position="3916"/>
        <end position="3960"/>
    </location>
</feature>
<gene>
    <name evidence="5" type="ORF">BHV80_11080</name>
</gene>
<organism evidence="5 6">
    <name type="scientific">Phocaeicola vulgatus</name>
    <name type="common">Bacteroides vulgatus</name>
    <dbReference type="NCBI Taxonomy" id="821"/>
    <lineage>
        <taxon>Bacteria</taxon>
        <taxon>Pseudomonadati</taxon>
        <taxon>Bacteroidota</taxon>
        <taxon>Bacteroidia</taxon>
        <taxon>Bacteroidales</taxon>
        <taxon>Bacteroidaceae</taxon>
        <taxon>Phocaeicola</taxon>
    </lineage>
</organism>
<feature type="coiled-coil region" evidence="1">
    <location>
        <begin position="4228"/>
        <end position="4255"/>
    </location>
</feature>
<dbReference type="Gene3D" id="3.40.50.10810">
    <property type="entry name" value="Tandem AAA-ATPase domain"/>
    <property type="match status" value="2"/>
</dbReference>
<dbReference type="EMBL" id="MNQV01000204">
    <property type="protein sequence ID" value="OKZ46137.1"/>
    <property type="molecule type" value="Genomic_DNA"/>
</dbReference>
<reference evidence="5 6" key="1">
    <citation type="journal article" date="2016" name="Nat. Biotechnol.">
        <title>Measurement of bacterial replication rates in microbial communities.</title>
        <authorList>
            <person name="Brown C.T."/>
            <person name="Olm M.R."/>
            <person name="Thomas B.C."/>
            <person name="Banfield J.F."/>
        </authorList>
    </citation>
    <scope>NUCLEOTIDE SEQUENCE [LARGE SCALE GENOMIC DNA]</scope>
    <source>
        <strain evidence="5">42_262</strain>
    </source>
</reference>
<feature type="coiled-coil region" evidence="1">
    <location>
        <begin position="2724"/>
        <end position="2751"/>
    </location>
</feature>
<feature type="compositionally biased region" description="Basic and acidic residues" evidence="2">
    <location>
        <begin position="3916"/>
        <end position="3952"/>
    </location>
</feature>
<feature type="compositionally biased region" description="Basic and acidic residues" evidence="2">
    <location>
        <begin position="1549"/>
        <end position="1558"/>
    </location>
</feature>
<protein>
    <submittedName>
        <fullName evidence="5">Uncharacterized protein</fullName>
    </submittedName>
</protein>
<feature type="region of interest" description="Disordered" evidence="2">
    <location>
        <begin position="1952"/>
        <end position="1971"/>
    </location>
</feature>
<feature type="domain" description="Helicase C-terminal" evidence="4">
    <location>
        <begin position="3531"/>
        <end position="3719"/>
    </location>
</feature>
<dbReference type="InterPro" id="IPR001650">
    <property type="entry name" value="Helicase_C-like"/>
</dbReference>
<proteinExistence type="predicted"/>
<dbReference type="InterPro" id="IPR041595">
    <property type="entry name" value="Inorganic_Pase"/>
</dbReference>
<dbReference type="InterPro" id="IPR027417">
    <property type="entry name" value="P-loop_NTPase"/>
</dbReference>
<dbReference type="InterPro" id="IPR029063">
    <property type="entry name" value="SAM-dependent_MTases_sf"/>
</dbReference>
<feature type="domain" description="Helicase ATP-binding" evidence="3">
    <location>
        <begin position="3234"/>
        <end position="3378"/>
    </location>
</feature>
<feature type="coiled-coil region" evidence="1">
    <location>
        <begin position="2052"/>
        <end position="2093"/>
    </location>
</feature>